<reference evidence="2 3" key="1">
    <citation type="journal article" date="2023" name="BMC Biol.">
        <title>The compact genome of the sponge Oopsacas minuta (Hexactinellida) is lacking key metazoan core genes.</title>
        <authorList>
            <person name="Santini S."/>
            <person name="Schenkelaars Q."/>
            <person name="Jourda C."/>
            <person name="Duchesne M."/>
            <person name="Belahbib H."/>
            <person name="Rocher C."/>
            <person name="Selva M."/>
            <person name="Riesgo A."/>
            <person name="Vervoort M."/>
            <person name="Leys S.P."/>
            <person name="Kodjabachian L."/>
            <person name="Le Bivic A."/>
            <person name="Borchiellini C."/>
            <person name="Claverie J.M."/>
            <person name="Renard E."/>
        </authorList>
    </citation>
    <scope>NUCLEOTIDE SEQUENCE [LARGE SCALE GENOMIC DNA]</scope>
    <source>
        <strain evidence="2">SPO-2</strain>
    </source>
</reference>
<name>A0AAV7JTS2_9METZ</name>
<gene>
    <name evidence="2" type="ORF">LOD99_7334</name>
</gene>
<organism evidence="2 3">
    <name type="scientific">Oopsacas minuta</name>
    <dbReference type="NCBI Taxonomy" id="111878"/>
    <lineage>
        <taxon>Eukaryota</taxon>
        <taxon>Metazoa</taxon>
        <taxon>Porifera</taxon>
        <taxon>Hexactinellida</taxon>
        <taxon>Hexasterophora</taxon>
        <taxon>Lyssacinosida</taxon>
        <taxon>Leucopsacidae</taxon>
        <taxon>Oopsacas</taxon>
    </lineage>
</organism>
<dbReference type="Proteomes" id="UP001165289">
    <property type="component" value="Unassembled WGS sequence"/>
</dbReference>
<dbReference type="Pfam" id="PF00498">
    <property type="entry name" value="FHA"/>
    <property type="match status" value="1"/>
</dbReference>
<proteinExistence type="predicted"/>
<sequence>MQAAILLKVREHEKVTIGRNTVDIPSNKIQINSQFISSRHCQLIPEDGRLILTDSSRNGTWVTSTNSRSLLSPDSKVSSPSSHIKSINCIHNTTISLDPNTYIIFIPPTLCKVSSETVGLYFTGLDPTREFYHLECIKLNTMLANRQLMTFFSHMGFGKDHCYMISSTILASNDLAKQPRKRLHEEIIVKDSKMNSNGFSDDAIDCKTCKFEGKELVETSPKDSENTPPSKSVKIDLEQCQFCLLDFQVTELPEHCVSCKIETDKLKFGEMTDKSSHGKIIKEKSLEICIKCFKEFPIAELIQHNENCKVSLREKSSTIRIPLTRLNSSPF</sequence>
<dbReference type="CDD" id="cd00060">
    <property type="entry name" value="FHA"/>
    <property type="match status" value="1"/>
</dbReference>
<keyword evidence="3" id="KW-1185">Reference proteome</keyword>
<dbReference type="PROSITE" id="PS50006">
    <property type="entry name" value="FHA_DOMAIN"/>
    <property type="match status" value="1"/>
</dbReference>
<dbReference type="SUPFAM" id="SSF49879">
    <property type="entry name" value="SMAD/FHA domain"/>
    <property type="match status" value="1"/>
</dbReference>
<accession>A0AAV7JTS2</accession>
<dbReference type="SMART" id="SM00240">
    <property type="entry name" value="FHA"/>
    <property type="match status" value="1"/>
</dbReference>
<comment type="caution">
    <text evidence="2">The sequence shown here is derived from an EMBL/GenBank/DDBJ whole genome shotgun (WGS) entry which is preliminary data.</text>
</comment>
<protein>
    <recommendedName>
        <fullName evidence="1">FHA domain-containing protein</fullName>
    </recommendedName>
</protein>
<dbReference type="EMBL" id="JAKMXF010000299">
    <property type="protein sequence ID" value="KAI6652319.1"/>
    <property type="molecule type" value="Genomic_DNA"/>
</dbReference>
<evidence type="ECO:0000313" key="2">
    <source>
        <dbReference type="EMBL" id="KAI6652319.1"/>
    </source>
</evidence>
<evidence type="ECO:0000313" key="3">
    <source>
        <dbReference type="Proteomes" id="UP001165289"/>
    </source>
</evidence>
<feature type="domain" description="FHA" evidence="1">
    <location>
        <begin position="15"/>
        <end position="67"/>
    </location>
</feature>
<dbReference type="InterPro" id="IPR008984">
    <property type="entry name" value="SMAD_FHA_dom_sf"/>
</dbReference>
<dbReference type="InterPro" id="IPR000253">
    <property type="entry name" value="FHA_dom"/>
</dbReference>
<dbReference type="AlphaFoldDB" id="A0AAV7JTS2"/>
<dbReference type="Gene3D" id="2.60.200.20">
    <property type="match status" value="1"/>
</dbReference>
<evidence type="ECO:0000259" key="1">
    <source>
        <dbReference type="PROSITE" id="PS50006"/>
    </source>
</evidence>